<dbReference type="Pfam" id="PF21773">
    <property type="entry name" value="ODAD1_CC"/>
    <property type="match status" value="1"/>
</dbReference>
<dbReference type="PANTHER" id="PTHR21694:SF18">
    <property type="entry name" value="COILED-COIL DOMAIN-CONTAINING PROTEIN 63"/>
    <property type="match status" value="1"/>
</dbReference>
<dbReference type="EMBL" id="OU892291">
    <property type="protein sequence ID" value="CAG9763804.1"/>
    <property type="molecule type" value="Genomic_DNA"/>
</dbReference>
<gene>
    <name evidence="3" type="ORF">CEUTPL_LOCUS4458</name>
</gene>
<keyword evidence="4" id="KW-1185">Reference proteome</keyword>
<evidence type="ECO:0000313" key="3">
    <source>
        <dbReference type="EMBL" id="CAG9763804.1"/>
    </source>
</evidence>
<dbReference type="InterPro" id="IPR051876">
    <property type="entry name" value="ODA-DC/CCD"/>
</dbReference>
<name>A0A9N9QLJ3_9CUCU</name>
<dbReference type="PANTHER" id="PTHR21694">
    <property type="entry name" value="COILED-COIL DOMAIN-CONTAINING PROTEIN 63"/>
    <property type="match status" value="1"/>
</dbReference>
<dbReference type="OrthoDB" id="6766775at2759"/>
<dbReference type="AlphaFoldDB" id="A0A9N9QLJ3"/>
<evidence type="ECO:0000259" key="2">
    <source>
        <dbReference type="Pfam" id="PF21773"/>
    </source>
</evidence>
<keyword evidence="1" id="KW-0175">Coiled coil</keyword>
<evidence type="ECO:0000313" key="4">
    <source>
        <dbReference type="Proteomes" id="UP001152799"/>
    </source>
</evidence>
<dbReference type="Proteomes" id="UP001152799">
    <property type="component" value="Chromosome 15"/>
</dbReference>
<protein>
    <recommendedName>
        <fullName evidence="2">ODAD1 central coiled coil region domain-containing protein</fullName>
    </recommendedName>
</protein>
<organism evidence="3 4">
    <name type="scientific">Ceutorhynchus assimilis</name>
    <name type="common">cabbage seed weevil</name>
    <dbReference type="NCBI Taxonomy" id="467358"/>
    <lineage>
        <taxon>Eukaryota</taxon>
        <taxon>Metazoa</taxon>
        <taxon>Ecdysozoa</taxon>
        <taxon>Arthropoda</taxon>
        <taxon>Hexapoda</taxon>
        <taxon>Insecta</taxon>
        <taxon>Pterygota</taxon>
        <taxon>Neoptera</taxon>
        <taxon>Endopterygota</taxon>
        <taxon>Coleoptera</taxon>
        <taxon>Polyphaga</taxon>
        <taxon>Cucujiformia</taxon>
        <taxon>Curculionidae</taxon>
        <taxon>Ceutorhynchinae</taxon>
        <taxon>Ceutorhynchus</taxon>
    </lineage>
</organism>
<dbReference type="InterPro" id="IPR049258">
    <property type="entry name" value="ODAD1_CC"/>
</dbReference>
<proteinExistence type="predicted"/>
<evidence type="ECO:0000256" key="1">
    <source>
        <dbReference type="ARBA" id="ARBA00023054"/>
    </source>
</evidence>
<reference evidence="3" key="1">
    <citation type="submission" date="2022-01" db="EMBL/GenBank/DDBJ databases">
        <authorList>
            <person name="King R."/>
        </authorList>
    </citation>
    <scope>NUCLEOTIDE SEQUENCE</scope>
</reference>
<sequence>MRDLAELQLQKRLENKLHINRNLENYLKLLIEIKEFAELDNIPEIARNFVHQEEDNFAKFKYVNDLNKQMEELSDELAERHSKIDKQSVLHQVFNKQQ</sequence>
<accession>A0A9N9QLJ3</accession>
<feature type="domain" description="ODAD1 central coiled coil region" evidence="2">
    <location>
        <begin position="11"/>
        <end position="91"/>
    </location>
</feature>